<dbReference type="PATRIC" id="fig|265726.11.peg.541"/>
<dbReference type="RefSeq" id="WP_046219013.1">
    <property type="nucleotide sequence ID" value="NZ_JWYV01000001.1"/>
</dbReference>
<dbReference type="EMBL" id="JWYV01000001">
    <property type="protein sequence ID" value="KKD01687.1"/>
    <property type="molecule type" value="Genomic_DNA"/>
</dbReference>
<evidence type="ECO:0000313" key="3">
    <source>
        <dbReference type="Proteomes" id="UP000033633"/>
    </source>
</evidence>
<evidence type="ECO:0008006" key="4">
    <source>
        <dbReference type="Google" id="ProtNLM"/>
    </source>
</evidence>
<comment type="caution">
    <text evidence="2">The sequence shown here is derived from an EMBL/GenBank/DDBJ whole genome shotgun (WGS) entry which is preliminary data.</text>
</comment>
<sequence>MKKMILPALGALWLSGCASMALTQPPTDFVGSLPEAWKQEFAKFNDVPPEGDRGEVRQYHFDSERSLLTIIRQLRSTRWNWQLDASKVKPALVDVACENFGEAIAMGLGVRFWYTGAGGFVSEPVTSEACMAKKS</sequence>
<accession>A0A0F5VIM9</accession>
<organism evidence="2 3">
    <name type="scientific">Photobacterium halotolerans</name>
    <dbReference type="NCBI Taxonomy" id="265726"/>
    <lineage>
        <taxon>Bacteria</taxon>
        <taxon>Pseudomonadati</taxon>
        <taxon>Pseudomonadota</taxon>
        <taxon>Gammaproteobacteria</taxon>
        <taxon>Vibrionales</taxon>
        <taxon>Vibrionaceae</taxon>
        <taxon>Photobacterium</taxon>
    </lineage>
</organism>
<keyword evidence="3" id="KW-1185">Reference proteome</keyword>
<proteinExistence type="predicted"/>
<evidence type="ECO:0000313" key="2">
    <source>
        <dbReference type="EMBL" id="KKD01687.1"/>
    </source>
</evidence>
<protein>
    <recommendedName>
        <fullName evidence="4">Lipoprotein</fullName>
    </recommendedName>
</protein>
<dbReference type="PROSITE" id="PS51257">
    <property type="entry name" value="PROKAR_LIPOPROTEIN"/>
    <property type="match status" value="1"/>
</dbReference>
<feature type="signal peptide" evidence="1">
    <location>
        <begin position="1"/>
        <end position="20"/>
    </location>
</feature>
<dbReference type="AlphaFoldDB" id="A0A0F5VIM9"/>
<evidence type="ECO:0000256" key="1">
    <source>
        <dbReference type="SAM" id="SignalP"/>
    </source>
</evidence>
<dbReference type="STRING" id="265726.KY46_02520"/>
<dbReference type="OrthoDB" id="5816004at2"/>
<keyword evidence="1" id="KW-0732">Signal</keyword>
<dbReference type="Proteomes" id="UP000033633">
    <property type="component" value="Unassembled WGS sequence"/>
</dbReference>
<reference evidence="2 3" key="1">
    <citation type="submission" date="2014-12" db="EMBL/GenBank/DDBJ databases">
        <title>Mercury Reductase activity and rhizosphere competence traits in the genome of root associated Photobacterium halotolerans MELD1.</title>
        <authorList>
            <person name="Mathew D.C."/>
            <person name="Huang C.-C."/>
        </authorList>
    </citation>
    <scope>NUCLEOTIDE SEQUENCE [LARGE SCALE GENOMIC DNA]</scope>
    <source>
        <strain evidence="2 3">MELD1</strain>
    </source>
</reference>
<gene>
    <name evidence="2" type="ORF">KY46_02520</name>
</gene>
<name>A0A0F5VIM9_9GAMM</name>
<feature type="chain" id="PRO_5002496577" description="Lipoprotein" evidence="1">
    <location>
        <begin position="21"/>
        <end position="135"/>
    </location>
</feature>